<dbReference type="AlphaFoldDB" id="F9VCN5"/>
<organism evidence="1 2">
    <name type="scientific">Lactococcus garvieae (strain Lg2)</name>
    <name type="common">Enterococcus seriolicida</name>
    <dbReference type="NCBI Taxonomy" id="420890"/>
    <lineage>
        <taxon>Bacteria</taxon>
        <taxon>Bacillati</taxon>
        <taxon>Bacillota</taxon>
        <taxon>Bacilli</taxon>
        <taxon>Lactobacillales</taxon>
        <taxon>Streptococcaceae</taxon>
        <taxon>Lactococcus</taxon>
    </lineage>
</organism>
<sequence>MEISIQSAIQEMLFDNKARGLSKNTIIFREKTLKVFSVFLYQNDILNWTNVKYLDTK</sequence>
<name>F9VCN5_LACGL</name>
<protein>
    <submittedName>
        <fullName evidence="1">Uncharacterized protein</fullName>
    </submittedName>
</protein>
<dbReference type="RefSeq" id="WP_014024487.1">
    <property type="nucleotide sequence ID" value="NC_017490.1"/>
</dbReference>
<dbReference type="Proteomes" id="UP000008520">
    <property type="component" value="Chromosome"/>
</dbReference>
<reference evidence="1 2" key="1">
    <citation type="journal article" date="2011" name="PLoS ONE">
        <title>Complete genome sequence and comparative analysis of the fish pathogen Lactococcus garvieae.</title>
        <authorList>
            <person name="Morita H."/>
            <person name="Toh H."/>
            <person name="Oshima K."/>
            <person name="Yoshizaki M."/>
            <person name="Kawanishi M."/>
            <person name="Nakaya K."/>
            <person name="Suzuki T."/>
            <person name="Miyauchi E."/>
            <person name="Ishii Y."/>
            <person name="Tanabe S."/>
            <person name="Murakami M."/>
            <person name="Hattori M."/>
        </authorList>
    </citation>
    <scope>NUCLEOTIDE SEQUENCE [LARGE SCALE GENOMIC DNA]</scope>
    <source>
        <strain evidence="1 2">Lg2</strain>
    </source>
</reference>
<accession>F9VCN5</accession>
<evidence type="ECO:0000313" key="1">
    <source>
        <dbReference type="EMBL" id="BAK60086.1"/>
    </source>
</evidence>
<evidence type="ECO:0000313" key="2">
    <source>
        <dbReference type="Proteomes" id="UP000008520"/>
    </source>
</evidence>
<gene>
    <name evidence="1" type="ordered locus">LCGL_0626</name>
</gene>
<keyword evidence="2" id="KW-1185">Reference proteome</keyword>
<proteinExistence type="predicted"/>
<dbReference type="EMBL" id="AP009333">
    <property type="protein sequence ID" value="BAK60086.1"/>
    <property type="molecule type" value="Genomic_DNA"/>
</dbReference>
<dbReference type="HOGENOM" id="CLU_2990985_0_0_9"/>
<dbReference type="KEGG" id="lgv:LCGL_0626"/>